<name>A0A1V9Z5K7_ACHHY</name>
<sequence>MTIAPSESEHLPTLAIKPKGIKRQVSVVDVVDAIGESVQDALRKVVLAYGRDCALDDADGQNLVEQVASLEAAKSAADERIALQALLIKKLKAELLREKSVNLELQKERIIVAPTAAPTKEEVLGRTSDAAAVGTTDPWDAIPKVLDTTTKTPALHGFRFYSATPVDDDDDADVDDRQESASPSPLSTSLRSSMMGQFLPASLLDSPCIAPATAATISIAQRKLDAFSLDKPDADEPLKERSSLGSRRTTSNSSNDDGSDDGSLESSVPASTVGLLRDLFDGVSSDELLEVLASCRGDVSKAMDHLLKTHTTFNPAPTPAVKPEFRPAAVPASSNWKTEMCMYYLQGKCNKTRRTCSFAHGESDLVRPSKQAPMPPLAPPTPGFKTRLCPQYLEGACPKPRRDCPLAHGESDLVFRDALPAAPPALATNPAPRLQNYKTELCYYFLKGCCNYSTDECRFAHGEADLRTVESNTMEWDMMLPAAALEYQLAYQQQALPTPPQPAAYHGRYMVKDEMAKRRVTLPARRDSLNHLPPATWSTPPQPYDY</sequence>
<proteinExistence type="predicted"/>
<dbReference type="OrthoDB" id="410307at2759"/>
<feature type="domain" description="C3H1-type" evidence="6">
    <location>
        <begin position="383"/>
        <end position="411"/>
    </location>
</feature>
<evidence type="ECO:0000313" key="7">
    <source>
        <dbReference type="EMBL" id="OQR93231.1"/>
    </source>
</evidence>
<dbReference type="Gene3D" id="3.30.1370.210">
    <property type="match status" value="1"/>
</dbReference>
<organism evidence="7 8">
    <name type="scientific">Achlya hypogyna</name>
    <name type="common">Oomycete</name>
    <name type="synonym">Protoachlya hypogyna</name>
    <dbReference type="NCBI Taxonomy" id="1202772"/>
    <lineage>
        <taxon>Eukaryota</taxon>
        <taxon>Sar</taxon>
        <taxon>Stramenopiles</taxon>
        <taxon>Oomycota</taxon>
        <taxon>Saprolegniomycetes</taxon>
        <taxon>Saprolegniales</taxon>
        <taxon>Achlyaceae</taxon>
        <taxon>Achlya</taxon>
    </lineage>
</organism>
<dbReference type="InterPro" id="IPR000571">
    <property type="entry name" value="Znf_CCCH"/>
</dbReference>
<dbReference type="CDD" id="cd14279">
    <property type="entry name" value="CUE"/>
    <property type="match status" value="1"/>
</dbReference>
<dbReference type="PANTHER" id="PTHR38160:SF1">
    <property type="entry name" value="ZINC FINGER CCCH DOMAIN-CONTAINING PROTEIN 40"/>
    <property type="match status" value="1"/>
</dbReference>
<dbReference type="Gene3D" id="4.10.1000.10">
    <property type="entry name" value="Zinc finger, CCCH-type"/>
    <property type="match status" value="1"/>
</dbReference>
<dbReference type="PANTHER" id="PTHR38160">
    <property type="entry name" value="ZINC FINGER CCCH DOMAIN-CONTAINING PROTEIN 40"/>
    <property type="match status" value="1"/>
</dbReference>
<dbReference type="SUPFAM" id="SSF90229">
    <property type="entry name" value="CCCH zinc finger"/>
    <property type="match status" value="2"/>
</dbReference>
<evidence type="ECO:0000256" key="1">
    <source>
        <dbReference type="ARBA" id="ARBA00022723"/>
    </source>
</evidence>
<feature type="compositionally biased region" description="Low complexity" evidence="5">
    <location>
        <begin position="180"/>
        <end position="191"/>
    </location>
</feature>
<evidence type="ECO:0000256" key="5">
    <source>
        <dbReference type="SAM" id="MobiDB-lite"/>
    </source>
</evidence>
<dbReference type="AlphaFoldDB" id="A0A1V9Z5K7"/>
<evidence type="ECO:0000256" key="4">
    <source>
        <dbReference type="PROSITE-ProRule" id="PRU00723"/>
    </source>
</evidence>
<feature type="compositionally biased region" description="Acidic residues" evidence="5">
    <location>
        <begin position="166"/>
        <end position="176"/>
    </location>
</feature>
<feature type="zinc finger region" description="C3H1-type" evidence="4">
    <location>
        <begin position="383"/>
        <end position="411"/>
    </location>
</feature>
<dbReference type="PROSITE" id="PS50103">
    <property type="entry name" value="ZF_C3H1"/>
    <property type="match status" value="3"/>
</dbReference>
<feature type="zinc finger region" description="C3H1-type" evidence="4">
    <location>
        <begin position="335"/>
        <end position="363"/>
    </location>
</feature>
<keyword evidence="1 4" id="KW-0479">Metal-binding</keyword>
<feature type="domain" description="C3H1-type" evidence="6">
    <location>
        <begin position="436"/>
        <end position="464"/>
    </location>
</feature>
<keyword evidence="2 4" id="KW-0863">Zinc-finger</keyword>
<dbReference type="InterPro" id="IPR036855">
    <property type="entry name" value="Znf_CCCH_sf"/>
</dbReference>
<dbReference type="InterPro" id="IPR045868">
    <property type="entry name" value="Znf_C3H13/40"/>
</dbReference>
<dbReference type="SMART" id="SM00356">
    <property type="entry name" value="ZnF_C3H1"/>
    <property type="match status" value="3"/>
</dbReference>
<dbReference type="GO" id="GO:0008270">
    <property type="term" value="F:zinc ion binding"/>
    <property type="evidence" value="ECO:0007669"/>
    <property type="project" value="UniProtKB-KW"/>
</dbReference>
<evidence type="ECO:0000256" key="2">
    <source>
        <dbReference type="ARBA" id="ARBA00022771"/>
    </source>
</evidence>
<feature type="zinc finger region" description="C3H1-type" evidence="4">
    <location>
        <begin position="436"/>
        <end position="464"/>
    </location>
</feature>
<comment type="caution">
    <text evidence="7">The sequence shown here is derived from an EMBL/GenBank/DDBJ whole genome shotgun (WGS) entry which is preliminary data.</text>
</comment>
<accession>A0A1V9Z5K7</accession>
<feature type="domain" description="C3H1-type" evidence="6">
    <location>
        <begin position="335"/>
        <end position="363"/>
    </location>
</feature>
<protein>
    <recommendedName>
        <fullName evidence="6">C3H1-type domain-containing protein</fullName>
    </recommendedName>
</protein>
<feature type="compositionally biased region" description="Basic and acidic residues" evidence="5">
    <location>
        <begin position="230"/>
        <end position="242"/>
    </location>
</feature>
<dbReference type="EMBL" id="JNBR01000420">
    <property type="protein sequence ID" value="OQR93231.1"/>
    <property type="molecule type" value="Genomic_DNA"/>
</dbReference>
<dbReference type="Proteomes" id="UP000243579">
    <property type="component" value="Unassembled WGS sequence"/>
</dbReference>
<keyword evidence="3 4" id="KW-0862">Zinc</keyword>
<dbReference type="STRING" id="1202772.A0A1V9Z5K7"/>
<reference evidence="7 8" key="1">
    <citation type="journal article" date="2014" name="Genome Biol. Evol.">
        <title>The secreted proteins of Achlya hypogyna and Thraustotheca clavata identify the ancestral oomycete secretome and reveal gene acquisitions by horizontal gene transfer.</title>
        <authorList>
            <person name="Misner I."/>
            <person name="Blouin N."/>
            <person name="Leonard G."/>
            <person name="Richards T.A."/>
            <person name="Lane C.E."/>
        </authorList>
    </citation>
    <scope>NUCLEOTIDE SEQUENCE [LARGE SCALE GENOMIC DNA]</scope>
    <source>
        <strain evidence="7 8">ATCC 48635</strain>
    </source>
</reference>
<feature type="region of interest" description="Disordered" evidence="5">
    <location>
        <begin position="166"/>
        <end position="191"/>
    </location>
</feature>
<evidence type="ECO:0000313" key="8">
    <source>
        <dbReference type="Proteomes" id="UP000243579"/>
    </source>
</evidence>
<gene>
    <name evidence="7" type="ORF">ACHHYP_02790</name>
</gene>
<evidence type="ECO:0000256" key="3">
    <source>
        <dbReference type="ARBA" id="ARBA00022833"/>
    </source>
</evidence>
<evidence type="ECO:0000259" key="6">
    <source>
        <dbReference type="PROSITE" id="PS50103"/>
    </source>
</evidence>
<feature type="region of interest" description="Disordered" evidence="5">
    <location>
        <begin position="230"/>
        <end position="268"/>
    </location>
</feature>
<keyword evidence="8" id="KW-1185">Reference proteome</keyword>